<evidence type="ECO:0000256" key="6">
    <source>
        <dbReference type="ARBA" id="ARBA00023002"/>
    </source>
</evidence>
<organism evidence="11 12">
    <name type="scientific">Marasmiellus scandens</name>
    <dbReference type="NCBI Taxonomy" id="2682957"/>
    <lineage>
        <taxon>Eukaryota</taxon>
        <taxon>Fungi</taxon>
        <taxon>Dikarya</taxon>
        <taxon>Basidiomycota</taxon>
        <taxon>Agaricomycotina</taxon>
        <taxon>Agaricomycetes</taxon>
        <taxon>Agaricomycetidae</taxon>
        <taxon>Agaricales</taxon>
        <taxon>Marasmiineae</taxon>
        <taxon>Omphalotaceae</taxon>
        <taxon>Marasmiellus</taxon>
    </lineage>
</organism>
<feature type="domain" description="Glucose-methanol-choline oxidoreductase N-terminal" evidence="9">
    <location>
        <begin position="35"/>
        <end position="342"/>
    </location>
</feature>
<keyword evidence="5" id="KW-0274">FAD</keyword>
<comment type="cofactor">
    <cofactor evidence="1">
        <name>FAD</name>
        <dbReference type="ChEBI" id="CHEBI:57692"/>
    </cofactor>
</comment>
<feature type="domain" description="Glucose-methanol-choline oxidoreductase C-terminal" evidence="10">
    <location>
        <begin position="443"/>
        <end position="580"/>
    </location>
</feature>
<evidence type="ECO:0000256" key="7">
    <source>
        <dbReference type="ARBA" id="ARBA00023180"/>
    </source>
</evidence>
<comment type="similarity">
    <text evidence="2">Belongs to the GMC oxidoreductase family.</text>
</comment>
<dbReference type="Gene3D" id="3.50.50.60">
    <property type="entry name" value="FAD/NAD(P)-binding domain"/>
    <property type="match status" value="1"/>
</dbReference>
<dbReference type="InterPro" id="IPR000172">
    <property type="entry name" value="GMC_OxRdtase_N"/>
</dbReference>
<feature type="signal peptide" evidence="8">
    <location>
        <begin position="1"/>
        <end position="20"/>
    </location>
</feature>
<accession>A0ABR1IWY4</accession>
<dbReference type="PANTHER" id="PTHR11552">
    <property type="entry name" value="GLUCOSE-METHANOL-CHOLINE GMC OXIDOREDUCTASE"/>
    <property type="match status" value="1"/>
</dbReference>
<proteinExistence type="inferred from homology"/>
<dbReference type="Pfam" id="PF00732">
    <property type="entry name" value="GMC_oxred_N"/>
    <property type="match status" value="1"/>
</dbReference>
<gene>
    <name evidence="11" type="ORF">VKT23_016639</name>
</gene>
<evidence type="ECO:0000313" key="11">
    <source>
        <dbReference type="EMBL" id="KAK7441391.1"/>
    </source>
</evidence>
<dbReference type="SUPFAM" id="SSF51905">
    <property type="entry name" value="FAD/NAD(P)-binding domain"/>
    <property type="match status" value="1"/>
</dbReference>
<evidence type="ECO:0000256" key="8">
    <source>
        <dbReference type="SAM" id="SignalP"/>
    </source>
</evidence>
<dbReference type="EMBL" id="JBANRG010000063">
    <property type="protein sequence ID" value="KAK7441391.1"/>
    <property type="molecule type" value="Genomic_DNA"/>
</dbReference>
<name>A0ABR1IWY4_9AGAR</name>
<dbReference type="Proteomes" id="UP001498398">
    <property type="component" value="Unassembled WGS sequence"/>
</dbReference>
<keyword evidence="3" id="KW-0285">Flavoprotein</keyword>
<keyword evidence="7" id="KW-0325">Glycoprotein</keyword>
<evidence type="ECO:0000256" key="3">
    <source>
        <dbReference type="ARBA" id="ARBA00022630"/>
    </source>
</evidence>
<evidence type="ECO:0000256" key="1">
    <source>
        <dbReference type="ARBA" id="ARBA00001974"/>
    </source>
</evidence>
<comment type="caution">
    <text evidence="11">The sequence shown here is derived from an EMBL/GenBank/DDBJ whole genome shotgun (WGS) entry which is preliminary data.</text>
</comment>
<keyword evidence="4 8" id="KW-0732">Signal</keyword>
<evidence type="ECO:0000256" key="5">
    <source>
        <dbReference type="ARBA" id="ARBA00022827"/>
    </source>
</evidence>
<dbReference type="Pfam" id="PF05199">
    <property type="entry name" value="GMC_oxred_C"/>
    <property type="match status" value="1"/>
</dbReference>
<dbReference type="PIRSF" id="PIRSF000137">
    <property type="entry name" value="Alcohol_oxidase"/>
    <property type="match status" value="1"/>
</dbReference>
<keyword evidence="12" id="KW-1185">Reference proteome</keyword>
<dbReference type="InterPro" id="IPR012132">
    <property type="entry name" value="GMC_OxRdtase"/>
</dbReference>
<sequence>MKSFVLSSLPLILSLSGSYATIFDSANELPNNVPYDYVVVGGGVAGSVLANRLTEDPSIQVLVLEAGGRYDDVLEAHIPFFTTRTPGSIKWNFTSVPQANLSGRDIIYTRGFVLGGSSAINGMFYSRGTTEDLDRFAKITGDDGWSWDSMLPYFIKSETLVPPADNSNITGRVIPRFHGTEGPLAVSLPGFSQSVDGRVIQASEELGGKFAFNQDQNSGNNLGLGWNAATINRSNRSSAAVSYLKPEFSDRENLHILLHARASRIIPGNNNKTFTMVEYAQDLSGPFFNVTAAKELILATGVFGTPMILLNSGIGNITHLEEVGITPLVDLPSVGQNLTDHPSTSVSWFVNSTMTWDSLNRNQTALSEALTEWSTQGTGPLVDTLGNQIVYFRVNDSVINELGIDPSPGPTSPHLEFIVANGLFNPNPPAGNFFTVAVNLVSPEARGSVTLNTSQISPFDLPIINPNMLSTEFDRVVLREGIKSAFQFTAAPVFSDYILSVSGALNGTVTDAAIDAQIQAGTGTGNHPVGTASMSAKNSDWGVVDPDLKVKGLNGIRIVDASILPFNPSGHPQALMYAMAERAADLIKAEDT</sequence>
<evidence type="ECO:0000256" key="4">
    <source>
        <dbReference type="ARBA" id="ARBA00022729"/>
    </source>
</evidence>
<evidence type="ECO:0000256" key="2">
    <source>
        <dbReference type="ARBA" id="ARBA00010790"/>
    </source>
</evidence>
<dbReference type="SUPFAM" id="SSF54373">
    <property type="entry name" value="FAD-linked reductases, C-terminal domain"/>
    <property type="match status" value="1"/>
</dbReference>
<evidence type="ECO:0000259" key="10">
    <source>
        <dbReference type="Pfam" id="PF05199"/>
    </source>
</evidence>
<reference evidence="11 12" key="1">
    <citation type="submission" date="2024-01" db="EMBL/GenBank/DDBJ databases">
        <title>A draft genome for the cacao thread blight pathogen Marasmiellus scandens.</title>
        <authorList>
            <person name="Baruah I.K."/>
            <person name="Leung J."/>
            <person name="Bukari Y."/>
            <person name="Amoako-Attah I."/>
            <person name="Meinhardt L.W."/>
            <person name="Bailey B.A."/>
            <person name="Cohen S.P."/>
        </authorList>
    </citation>
    <scope>NUCLEOTIDE SEQUENCE [LARGE SCALE GENOMIC DNA]</scope>
    <source>
        <strain evidence="11 12">GH-19</strain>
    </source>
</reference>
<evidence type="ECO:0000259" key="9">
    <source>
        <dbReference type="Pfam" id="PF00732"/>
    </source>
</evidence>
<evidence type="ECO:0000313" key="12">
    <source>
        <dbReference type="Proteomes" id="UP001498398"/>
    </source>
</evidence>
<feature type="chain" id="PRO_5046027343" evidence="8">
    <location>
        <begin position="21"/>
        <end position="592"/>
    </location>
</feature>
<dbReference type="Gene3D" id="3.30.560.10">
    <property type="entry name" value="Glucose Oxidase, domain 3"/>
    <property type="match status" value="1"/>
</dbReference>
<protein>
    <submittedName>
        <fullName evidence="11">Uncharacterized protein</fullName>
    </submittedName>
</protein>
<keyword evidence="6" id="KW-0560">Oxidoreductase</keyword>
<dbReference type="InterPro" id="IPR007867">
    <property type="entry name" value="GMC_OxRtase_C"/>
</dbReference>
<dbReference type="PANTHER" id="PTHR11552:SF201">
    <property type="entry name" value="GLUCOSE-METHANOL-CHOLINE OXIDOREDUCTASE N-TERMINAL DOMAIN-CONTAINING PROTEIN"/>
    <property type="match status" value="1"/>
</dbReference>
<dbReference type="InterPro" id="IPR036188">
    <property type="entry name" value="FAD/NAD-bd_sf"/>
</dbReference>